<dbReference type="GO" id="GO:0005829">
    <property type="term" value="C:cytosol"/>
    <property type="evidence" value="ECO:0007669"/>
    <property type="project" value="TreeGrafter"/>
</dbReference>
<dbReference type="InterPro" id="IPR000238">
    <property type="entry name" value="RbfA"/>
</dbReference>
<protein>
    <recommendedName>
        <fullName evidence="2">Ribosome-binding factor A</fullName>
    </recommendedName>
</protein>
<comment type="subcellular location">
    <subcellularLocation>
        <location evidence="2">Cytoplasm</location>
    </subcellularLocation>
</comment>
<comment type="similarity">
    <text evidence="2">Belongs to the RbfA family.</text>
</comment>
<dbReference type="InterPro" id="IPR015946">
    <property type="entry name" value="KH_dom-like_a/b"/>
</dbReference>
<accession>A0A1F7V6Y7</accession>
<evidence type="ECO:0000313" key="4">
    <source>
        <dbReference type="Proteomes" id="UP000178723"/>
    </source>
</evidence>
<gene>
    <name evidence="2" type="primary">rbfA</name>
    <name evidence="3" type="ORF">A3I40_03395</name>
</gene>
<name>A0A1F7V6Y7_9BACT</name>
<keyword evidence="1 2" id="KW-0690">Ribosome biogenesis</keyword>
<evidence type="ECO:0000256" key="2">
    <source>
        <dbReference type="HAMAP-Rule" id="MF_00003"/>
    </source>
</evidence>
<keyword evidence="2" id="KW-0963">Cytoplasm</keyword>
<dbReference type="EMBL" id="MGEP01000051">
    <property type="protein sequence ID" value="OGL86155.1"/>
    <property type="molecule type" value="Genomic_DNA"/>
</dbReference>
<dbReference type="GO" id="GO:0030490">
    <property type="term" value="P:maturation of SSU-rRNA"/>
    <property type="evidence" value="ECO:0007669"/>
    <property type="project" value="UniProtKB-UniRule"/>
</dbReference>
<comment type="caution">
    <text evidence="3">The sequence shown here is derived from an EMBL/GenBank/DDBJ whole genome shotgun (WGS) entry which is preliminary data.</text>
</comment>
<dbReference type="Pfam" id="PF02033">
    <property type="entry name" value="RBFA"/>
    <property type="match status" value="1"/>
</dbReference>
<evidence type="ECO:0000256" key="1">
    <source>
        <dbReference type="ARBA" id="ARBA00022517"/>
    </source>
</evidence>
<organism evidence="3 4">
    <name type="scientific">Candidatus Uhrbacteria bacterium RIFCSPLOWO2_02_FULL_48_12</name>
    <dbReference type="NCBI Taxonomy" id="1802407"/>
    <lineage>
        <taxon>Bacteria</taxon>
        <taxon>Candidatus Uhriibacteriota</taxon>
    </lineage>
</organism>
<dbReference type="PANTHER" id="PTHR33515:SF1">
    <property type="entry name" value="RIBOSOME-BINDING FACTOR A, CHLOROPLASTIC-RELATED"/>
    <property type="match status" value="1"/>
</dbReference>
<sequence>MSRRTEQVNSLLREQIGRFLLSNFETSPGVLVTITRVAAAPDLREAKVYISVLPENTRGSILEGLRKAAPEIRRLLYRDMETHAVPNLIFAIDQAEVQASNVEHLLDSLQDIK</sequence>
<dbReference type="GO" id="GO:0043024">
    <property type="term" value="F:ribosomal small subunit binding"/>
    <property type="evidence" value="ECO:0007669"/>
    <property type="project" value="TreeGrafter"/>
</dbReference>
<dbReference type="InterPro" id="IPR023799">
    <property type="entry name" value="RbfA_dom_sf"/>
</dbReference>
<comment type="function">
    <text evidence="2">One of several proteins that assist in the late maturation steps of the functional core of the 30S ribosomal subunit. Associates with free 30S ribosomal subunits (but not with 30S subunits that are part of 70S ribosomes or polysomes). Required for efficient processing of 16S rRNA. May interact with the 5'-terminal helix region of 16S rRNA.</text>
</comment>
<dbReference type="SUPFAM" id="SSF89919">
    <property type="entry name" value="Ribosome-binding factor A, RbfA"/>
    <property type="match status" value="1"/>
</dbReference>
<dbReference type="Proteomes" id="UP000178723">
    <property type="component" value="Unassembled WGS sequence"/>
</dbReference>
<dbReference type="STRING" id="1802407.A3I40_03395"/>
<proteinExistence type="inferred from homology"/>
<dbReference type="PANTHER" id="PTHR33515">
    <property type="entry name" value="RIBOSOME-BINDING FACTOR A, CHLOROPLASTIC-RELATED"/>
    <property type="match status" value="1"/>
</dbReference>
<dbReference type="NCBIfam" id="TIGR00082">
    <property type="entry name" value="rbfA"/>
    <property type="match status" value="1"/>
</dbReference>
<reference evidence="3 4" key="1">
    <citation type="journal article" date="2016" name="Nat. Commun.">
        <title>Thousands of microbial genomes shed light on interconnected biogeochemical processes in an aquifer system.</title>
        <authorList>
            <person name="Anantharaman K."/>
            <person name="Brown C.T."/>
            <person name="Hug L.A."/>
            <person name="Sharon I."/>
            <person name="Castelle C.J."/>
            <person name="Probst A.J."/>
            <person name="Thomas B.C."/>
            <person name="Singh A."/>
            <person name="Wilkins M.J."/>
            <person name="Karaoz U."/>
            <person name="Brodie E.L."/>
            <person name="Williams K.H."/>
            <person name="Hubbard S.S."/>
            <person name="Banfield J.F."/>
        </authorList>
    </citation>
    <scope>NUCLEOTIDE SEQUENCE [LARGE SCALE GENOMIC DNA]</scope>
</reference>
<comment type="subunit">
    <text evidence="2">Monomer. Binds 30S ribosomal subunits, but not 50S ribosomal subunits or 70S ribosomes.</text>
</comment>
<dbReference type="AlphaFoldDB" id="A0A1F7V6Y7"/>
<dbReference type="HAMAP" id="MF_00003">
    <property type="entry name" value="RbfA"/>
    <property type="match status" value="1"/>
</dbReference>
<evidence type="ECO:0000313" key="3">
    <source>
        <dbReference type="EMBL" id="OGL86155.1"/>
    </source>
</evidence>
<dbReference type="Gene3D" id="3.30.300.20">
    <property type="match status" value="1"/>
</dbReference>